<name>A0A1G2R7H7_9BACT</name>
<gene>
    <name evidence="2" type="ORF">A3J68_00110</name>
</gene>
<dbReference type="EMBL" id="MHTY01000027">
    <property type="protein sequence ID" value="OHA68319.1"/>
    <property type="molecule type" value="Genomic_DNA"/>
</dbReference>
<dbReference type="Pfam" id="PF07963">
    <property type="entry name" value="N_methyl"/>
    <property type="match status" value="1"/>
</dbReference>
<keyword evidence="1" id="KW-0812">Transmembrane</keyword>
<organism evidence="2 3">
    <name type="scientific">Candidatus Wildermuthbacteria bacterium RIFCSPHIGHO2_02_FULL_48_16</name>
    <dbReference type="NCBI Taxonomy" id="1802453"/>
    <lineage>
        <taxon>Bacteria</taxon>
        <taxon>Candidatus Wildermuthiibacteriota</taxon>
    </lineage>
</organism>
<feature type="transmembrane region" description="Helical" evidence="1">
    <location>
        <begin position="12"/>
        <end position="32"/>
    </location>
</feature>
<accession>A0A1G2R7H7</accession>
<comment type="caution">
    <text evidence="2">The sequence shown here is derived from an EMBL/GenBank/DDBJ whole genome shotgun (WGS) entry which is preliminary data.</text>
</comment>
<evidence type="ECO:0000313" key="3">
    <source>
        <dbReference type="Proteomes" id="UP000178529"/>
    </source>
</evidence>
<evidence type="ECO:0000313" key="2">
    <source>
        <dbReference type="EMBL" id="OHA68319.1"/>
    </source>
</evidence>
<sequence length="167" mass="18314">MNRGFTLVEVLMYVAVLVLVVGAVLSFLLFAADSQLALVSQRSITLEGSRAMESVAKEIREAKSIYTVTSVLDAHPGQLSLETKKALPAGEQETFVDFFLCEERLCMKRESQTPIALTSPSVKVENLVFRQVVSGSIPSVRIELTLSSKGNQTNFTQTVSLRVYEAP</sequence>
<keyword evidence="1" id="KW-1133">Transmembrane helix</keyword>
<dbReference type="Proteomes" id="UP000178529">
    <property type="component" value="Unassembled WGS sequence"/>
</dbReference>
<keyword evidence="1" id="KW-0472">Membrane</keyword>
<reference evidence="2 3" key="1">
    <citation type="journal article" date="2016" name="Nat. Commun.">
        <title>Thousands of microbial genomes shed light on interconnected biogeochemical processes in an aquifer system.</title>
        <authorList>
            <person name="Anantharaman K."/>
            <person name="Brown C.T."/>
            <person name="Hug L.A."/>
            <person name="Sharon I."/>
            <person name="Castelle C.J."/>
            <person name="Probst A.J."/>
            <person name="Thomas B.C."/>
            <person name="Singh A."/>
            <person name="Wilkins M.J."/>
            <person name="Karaoz U."/>
            <person name="Brodie E.L."/>
            <person name="Williams K.H."/>
            <person name="Hubbard S.S."/>
            <person name="Banfield J.F."/>
        </authorList>
    </citation>
    <scope>NUCLEOTIDE SEQUENCE [LARGE SCALE GENOMIC DNA]</scope>
</reference>
<protein>
    <recommendedName>
        <fullName evidence="4">Prepilin-type N-terminal cleavage/methylation domain-containing protein</fullName>
    </recommendedName>
</protein>
<evidence type="ECO:0008006" key="4">
    <source>
        <dbReference type="Google" id="ProtNLM"/>
    </source>
</evidence>
<proteinExistence type="predicted"/>
<dbReference type="AlphaFoldDB" id="A0A1G2R7H7"/>
<dbReference type="InterPro" id="IPR012902">
    <property type="entry name" value="N_methyl_site"/>
</dbReference>
<evidence type="ECO:0000256" key="1">
    <source>
        <dbReference type="SAM" id="Phobius"/>
    </source>
</evidence>